<dbReference type="InterPro" id="IPR019847">
    <property type="entry name" value="Gliding_motility_assoc_GldN"/>
</dbReference>
<evidence type="ECO:0000256" key="1">
    <source>
        <dbReference type="SAM" id="SignalP"/>
    </source>
</evidence>
<dbReference type="EMBL" id="JBHSJJ010000005">
    <property type="protein sequence ID" value="MFC4872299.1"/>
    <property type="molecule type" value="Genomic_DNA"/>
</dbReference>
<gene>
    <name evidence="2" type="primary">gldN</name>
    <name evidence="2" type="ORF">ACFPFU_11400</name>
</gene>
<comment type="caution">
    <text evidence="2">The sequence shown here is derived from an EMBL/GenBank/DDBJ whole genome shotgun (WGS) entry which is preliminary data.</text>
</comment>
<organism evidence="2 3">
    <name type="scientific">Negadavirga shengliensis</name>
    <dbReference type="NCBI Taxonomy" id="1389218"/>
    <lineage>
        <taxon>Bacteria</taxon>
        <taxon>Pseudomonadati</taxon>
        <taxon>Bacteroidota</taxon>
        <taxon>Cytophagia</taxon>
        <taxon>Cytophagales</taxon>
        <taxon>Cyclobacteriaceae</taxon>
        <taxon>Negadavirga</taxon>
    </lineage>
</organism>
<sequence length="274" mass="31572">MKISFKSILSACLLIAFVGLGGAELCAQDAASSQRPALNGDNEFDIDTVYSVLPIREDDKMYQIGVWRRIDLREKFNLPLYGTGGLKADGIINNIYNAVVNENAFEIFADEEFTQPLSISEFQSNFWIAANGDSVFVKDLYFLDFKEDFLFDKHRSEIKFDVKYIELVMPSETNAGAGQQTIAFIRYKDFYNHFKDHPDAKWLNFQNSSKNMSYSQAFDLRLFRSVVRKYTNPDNALIADMVDPDSPNPQLQAFLNSLEFEYGLLEWENTLWEW</sequence>
<dbReference type="NCBIfam" id="TIGR03523">
    <property type="entry name" value="GldN"/>
    <property type="match status" value="1"/>
</dbReference>
<dbReference type="Pfam" id="PF19841">
    <property type="entry name" value="GldN"/>
    <property type="match status" value="1"/>
</dbReference>
<evidence type="ECO:0000313" key="2">
    <source>
        <dbReference type="EMBL" id="MFC4872299.1"/>
    </source>
</evidence>
<reference evidence="3" key="1">
    <citation type="journal article" date="2019" name="Int. J. Syst. Evol. Microbiol.">
        <title>The Global Catalogue of Microorganisms (GCM) 10K type strain sequencing project: providing services to taxonomists for standard genome sequencing and annotation.</title>
        <authorList>
            <consortium name="The Broad Institute Genomics Platform"/>
            <consortium name="The Broad Institute Genome Sequencing Center for Infectious Disease"/>
            <person name="Wu L."/>
            <person name="Ma J."/>
        </authorList>
    </citation>
    <scope>NUCLEOTIDE SEQUENCE [LARGE SCALE GENOMIC DNA]</scope>
    <source>
        <strain evidence="3">CGMCC 4.7466</strain>
    </source>
</reference>
<keyword evidence="1" id="KW-0732">Signal</keyword>
<feature type="chain" id="PRO_5046595841" evidence="1">
    <location>
        <begin position="24"/>
        <end position="274"/>
    </location>
</feature>
<accession>A0ABV9T0X5</accession>
<proteinExistence type="predicted"/>
<dbReference type="Proteomes" id="UP001595818">
    <property type="component" value="Unassembled WGS sequence"/>
</dbReference>
<dbReference type="RefSeq" id="WP_377064565.1">
    <property type="nucleotide sequence ID" value="NZ_JBHSJJ010000005.1"/>
</dbReference>
<feature type="signal peptide" evidence="1">
    <location>
        <begin position="1"/>
        <end position="23"/>
    </location>
</feature>
<keyword evidence="3" id="KW-1185">Reference proteome</keyword>
<evidence type="ECO:0000313" key="3">
    <source>
        <dbReference type="Proteomes" id="UP001595818"/>
    </source>
</evidence>
<protein>
    <submittedName>
        <fullName evidence="2">Gliding motility protein GldN</fullName>
    </submittedName>
</protein>
<name>A0ABV9T0X5_9BACT</name>